<dbReference type="Pfam" id="PF02656">
    <property type="entry name" value="DUF202"/>
    <property type="match status" value="1"/>
</dbReference>
<accession>A0ABT1G321</accession>
<keyword evidence="3 5" id="KW-1133">Transmembrane helix</keyword>
<reference evidence="7" key="1">
    <citation type="submission" date="2022-05" db="EMBL/GenBank/DDBJ databases">
        <title>Corynebacterium sp. TA-R-1 sp. nov., isolated from human feces.</title>
        <authorList>
            <person name="Shamsuzzaman M."/>
            <person name="Dahal R.H."/>
        </authorList>
    </citation>
    <scope>NUCLEOTIDE SEQUENCE</scope>
    <source>
        <strain evidence="7">TA-R-1</strain>
    </source>
</reference>
<evidence type="ECO:0000256" key="2">
    <source>
        <dbReference type="ARBA" id="ARBA00022692"/>
    </source>
</evidence>
<proteinExistence type="predicted"/>
<evidence type="ECO:0000256" key="5">
    <source>
        <dbReference type="SAM" id="Phobius"/>
    </source>
</evidence>
<evidence type="ECO:0000259" key="6">
    <source>
        <dbReference type="Pfam" id="PF02656"/>
    </source>
</evidence>
<comment type="subcellular location">
    <subcellularLocation>
        <location evidence="1">Endomembrane system</location>
        <topology evidence="1">Multi-pass membrane protein</topology>
    </subcellularLocation>
</comment>
<feature type="transmembrane region" description="Helical" evidence="5">
    <location>
        <begin position="78"/>
        <end position="102"/>
    </location>
</feature>
<keyword evidence="4 5" id="KW-0472">Membrane</keyword>
<organism evidence="7 8">
    <name type="scientific">Corynebacterium stercoris</name>
    <dbReference type="NCBI Taxonomy" id="2943490"/>
    <lineage>
        <taxon>Bacteria</taxon>
        <taxon>Bacillati</taxon>
        <taxon>Actinomycetota</taxon>
        <taxon>Actinomycetes</taxon>
        <taxon>Mycobacteriales</taxon>
        <taxon>Corynebacteriaceae</taxon>
        <taxon>Corynebacterium</taxon>
    </lineage>
</organism>
<dbReference type="RefSeq" id="WP_253578182.1">
    <property type="nucleotide sequence ID" value="NZ_JAMFTQ010000008.1"/>
</dbReference>
<feature type="domain" description="DUF202" evidence="6">
    <location>
        <begin position="4"/>
        <end position="68"/>
    </location>
</feature>
<name>A0ABT1G321_9CORY</name>
<evidence type="ECO:0000313" key="7">
    <source>
        <dbReference type="EMBL" id="MCP1388070.1"/>
    </source>
</evidence>
<protein>
    <submittedName>
        <fullName evidence="7">DUF202 domain-containing protein</fullName>
    </submittedName>
</protein>
<dbReference type="InterPro" id="IPR003807">
    <property type="entry name" value="DUF202"/>
</dbReference>
<evidence type="ECO:0000313" key="8">
    <source>
        <dbReference type="Proteomes" id="UP001204000"/>
    </source>
</evidence>
<evidence type="ECO:0000256" key="1">
    <source>
        <dbReference type="ARBA" id="ARBA00004127"/>
    </source>
</evidence>
<feature type="transmembrane region" description="Helical" evidence="5">
    <location>
        <begin position="37"/>
        <end position="57"/>
    </location>
</feature>
<dbReference type="EMBL" id="JAMFTQ010000008">
    <property type="protein sequence ID" value="MCP1388070.1"/>
    <property type="molecule type" value="Genomic_DNA"/>
</dbReference>
<evidence type="ECO:0000256" key="3">
    <source>
        <dbReference type="ARBA" id="ARBA00022989"/>
    </source>
</evidence>
<evidence type="ECO:0000256" key="4">
    <source>
        <dbReference type="ARBA" id="ARBA00023136"/>
    </source>
</evidence>
<gene>
    <name evidence="7" type="ORF">M5J20_07675</name>
</gene>
<keyword evidence="8" id="KW-1185">Reference proteome</keyword>
<comment type="caution">
    <text evidence="7">The sequence shown here is derived from an EMBL/GenBank/DDBJ whole genome shotgun (WGS) entry which is preliminary data.</text>
</comment>
<dbReference type="Proteomes" id="UP001204000">
    <property type="component" value="Unassembled WGS sequence"/>
</dbReference>
<keyword evidence="2 5" id="KW-0812">Transmembrane</keyword>
<sequence>MHADPGLQPERTSMSWSRTAISMLVVSLILLRWADVYGVGVLALIAGLVASSAFVVLSNRADYLREVRGIRDERVAPALARVTVLSAAVLALGAGAIALVLAT</sequence>